<keyword evidence="1" id="KW-1277">Toxin-antitoxin system</keyword>
<reference evidence="2 3" key="1">
    <citation type="submission" date="2019-03" db="EMBL/GenBank/DDBJ databases">
        <title>Algoriphagus sp. nov, a new strain isolated from root system soil of mangrove plant Kandelia.</title>
        <authorList>
            <person name="Yin Q."/>
            <person name="Wang K."/>
            <person name="Song Z."/>
        </authorList>
    </citation>
    <scope>NUCLEOTIDE SEQUENCE [LARGE SCALE GENOMIC DNA]</scope>
    <source>
        <strain evidence="2 3">XY-J91</strain>
    </source>
</reference>
<organism evidence="2 3">
    <name type="scientific">Algoriphagus kandeliae</name>
    <dbReference type="NCBI Taxonomy" id="2562278"/>
    <lineage>
        <taxon>Bacteria</taxon>
        <taxon>Pseudomonadati</taxon>
        <taxon>Bacteroidota</taxon>
        <taxon>Cytophagia</taxon>
        <taxon>Cytophagales</taxon>
        <taxon>Cyclobacteriaceae</taxon>
        <taxon>Algoriphagus</taxon>
    </lineage>
</organism>
<comment type="caution">
    <text evidence="2">The sequence shown here is derived from an EMBL/GenBank/DDBJ whole genome shotgun (WGS) entry which is preliminary data.</text>
</comment>
<name>A0A4Y9QM73_9BACT</name>
<dbReference type="InterPro" id="IPR007712">
    <property type="entry name" value="RelE/ParE_toxin"/>
</dbReference>
<sequence length="90" mass="10763">MSYSLSFQAEEDLIQIFLYGLKTFGESQAERYFSSLEKTFERIAKNPEMYPMASEFKEGYRFCIHISHTIFFKMDEEVKIIRIIGRQKFP</sequence>
<dbReference type="Gene3D" id="3.30.2310.20">
    <property type="entry name" value="RelE-like"/>
    <property type="match status" value="1"/>
</dbReference>
<dbReference type="InterPro" id="IPR035093">
    <property type="entry name" value="RelE/ParE_toxin_dom_sf"/>
</dbReference>
<dbReference type="OrthoDB" id="516834at2"/>
<dbReference type="AlphaFoldDB" id="A0A4Y9QM73"/>
<dbReference type="EMBL" id="SPSB01000004">
    <property type="protein sequence ID" value="TFV93297.1"/>
    <property type="molecule type" value="Genomic_DNA"/>
</dbReference>
<dbReference type="Pfam" id="PF05016">
    <property type="entry name" value="ParE_toxin"/>
    <property type="match status" value="1"/>
</dbReference>
<dbReference type="Proteomes" id="UP000297647">
    <property type="component" value="Unassembled WGS sequence"/>
</dbReference>
<keyword evidence="3" id="KW-1185">Reference proteome</keyword>
<gene>
    <name evidence="2" type="ORF">E4S40_13650</name>
</gene>
<proteinExistence type="predicted"/>
<evidence type="ECO:0000313" key="3">
    <source>
        <dbReference type="Proteomes" id="UP000297647"/>
    </source>
</evidence>
<evidence type="ECO:0000256" key="1">
    <source>
        <dbReference type="ARBA" id="ARBA00022649"/>
    </source>
</evidence>
<dbReference type="RefSeq" id="WP_135075192.1">
    <property type="nucleotide sequence ID" value="NZ_SPSB01000004.1"/>
</dbReference>
<protein>
    <submittedName>
        <fullName evidence="2">Type II toxin-antitoxin system RelE/ParE family toxin</fullName>
    </submittedName>
</protein>
<evidence type="ECO:0000313" key="2">
    <source>
        <dbReference type="EMBL" id="TFV93297.1"/>
    </source>
</evidence>
<accession>A0A4Y9QM73</accession>